<organism evidence="2 3">
    <name type="scientific">Dichanthelium oligosanthes</name>
    <dbReference type="NCBI Taxonomy" id="888268"/>
    <lineage>
        <taxon>Eukaryota</taxon>
        <taxon>Viridiplantae</taxon>
        <taxon>Streptophyta</taxon>
        <taxon>Embryophyta</taxon>
        <taxon>Tracheophyta</taxon>
        <taxon>Spermatophyta</taxon>
        <taxon>Magnoliopsida</taxon>
        <taxon>Liliopsida</taxon>
        <taxon>Poales</taxon>
        <taxon>Poaceae</taxon>
        <taxon>PACMAD clade</taxon>
        <taxon>Panicoideae</taxon>
        <taxon>Panicodae</taxon>
        <taxon>Paniceae</taxon>
        <taxon>Dichantheliinae</taxon>
        <taxon>Dichanthelium</taxon>
    </lineage>
</organism>
<evidence type="ECO:0000313" key="2">
    <source>
        <dbReference type="EMBL" id="OEL21342.1"/>
    </source>
</evidence>
<comment type="caution">
    <text evidence="2">The sequence shown here is derived from an EMBL/GenBank/DDBJ whole genome shotgun (WGS) entry which is preliminary data.</text>
</comment>
<feature type="region of interest" description="Disordered" evidence="1">
    <location>
        <begin position="1"/>
        <end position="26"/>
    </location>
</feature>
<dbReference type="Proteomes" id="UP000095767">
    <property type="component" value="Unassembled WGS sequence"/>
</dbReference>
<accession>A0A1E5V871</accession>
<evidence type="ECO:0000256" key="1">
    <source>
        <dbReference type="SAM" id="MobiDB-lite"/>
    </source>
</evidence>
<keyword evidence="3" id="KW-1185">Reference proteome</keyword>
<protein>
    <submittedName>
        <fullName evidence="2">Uncharacterized protein</fullName>
    </submittedName>
</protein>
<reference evidence="2 3" key="1">
    <citation type="submission" date="2016-09" db="EMBL/GenBank/DDBJ databases">
        <title>The draft genome of Dichanthelium oligosanthes: A C3 panicoid grass species.</title>
        <authorList>
            <person name="Studer A.J."/>
            <person name="Schnable J.C."/>
            <person name="Brutnell T.P."/>
        </authorList>
    </citation>
    <scope>NUCLEOTIDE SEQUENCE [LARGE SCALE GENOMIC DNA]</scope>
    <source>
        <strain evidence="3">cv. Kellogg 1175</strain>
        <tissue evidence="2">Leaf</tissue>
    </source>
</reference>
<dbReference type="EMBL" id="LWDX02048167">
    <property type="protein sequence ID" value="OEL21342.1"/>
    <property type="molecule type" value="Genomic_DNA"/>
</dbReference>
<sequence length="53" mass="5997">MSPSRPSEAPCYWQPPPSLRSTPTSRAMRTVMPPWPPYVPKVWRGSCRCGLLP</sequence>
<gene>
    <name evidence="2" type="ORF">BAE44_0017638</name>
</gene>
<proteinExistence type="predicted"/>
<name>A0A1E5V871_9POAL</name>
<dbReference type="AlphaFoldDB" id="A0A1E5V871"/>
<evidence type="ECO:0000313" key="3">
    <source>
        <dbReference type="Proteomes" id="UP000095767"/>
    </source>
</evidence>